<dbReference type="InterPro" id="IPR003793">
    <property type="entry name" value="UPF0166"/>
</dbReference>
<dbReference type="Gene3D" id="3.30.70.120">
    <property type="match status" value="3"/>
</dbReference>
<gene>
    <name evidence="2" type="ORF">AWC12_01770</name>
</gene>
<evidence type="ECO:0000313" key="3">
    <source>
        <dbReference type="Proteomes" id="UP000193622"/>
    </source>
</evidence>
<sequence>MSGTLTLTVYFAERERSGERFLADAMLDLFERRGVATSIMLRGIASFGPTNVARSDRSLSLSEDAPVTISAIDTTQTIVALVEEVRALTGRGVITLERGYQPHTTAYDSVRMSLHVGRRHRIAGEPAYVAVCTVLQRLGFVGADVYLGVDGTVAGGRHRAKFFSRNSDVPLSLIGIGTGIQADAAVEEIRALIPDAWFTLEPIVVCKNSGQRLAAPTSDGEFHKMVVSTSESSLHDGRPIHRELIRRLMESPHASGATVLRGIWGFRGDERPHGDRFLQLARRVPVTTVLLDTAPGIAASYPIVDELTEHEGIVTISALAGMLETHAGRNRGSLELGGPGSAGNL</sequence>
<accession>A0A1X1X3D4</accession>
<evidence type="ECO:0000256" key="1">
    <source>
        <dbReference type="ARBA" id="ARBA00010554"/>
    </source>
</evidence>
<dbReference type="AlphaFoldDB" id="A0A1X1X3D4"/>
<organism evidence="2 3">
    <name type="scientific">Mycolicibacterium iranicum</name>
    <name type="common">Mycobacterium iranicum</name>
    <dbReference type="NCBI Taxonomy" id="912594"/>
    <lineage>
        <taxon>Bacteria</taxon>
        <taxon>Bacillati</taxon>
        <taxon>Actinomycetota</taxon>
        <taxon>Actinomycetes</taxon>
        <taxon>Mycobacteriales</taxon>
        <taxon>Mycobacteriaceae</taxon>
        <taxon>Mycolicibacterium</taxon>
    </lineage>
</organism>
<evidence type="ECO:0008006" key="4">
    <source>
        <dbReference type="Google" id="ProtNLM"/>
    </source>
</evidence>
<protein>
    <recommendedName>
        <fullName evidence="4">DUF190 domain-containing protein</fullName>
    </recommendedName>
</protein>
<name>A0A1X1X3D4_MYCIR</name>
<dbReference type="RefSeq" id="WP_085171752.1">
    <property type="nucleotide sequence ID" value="NZ_LQPC01000002.1"/>
</dbReference>
<dbReference type="Pfam" id="PF02641">
    <property type="entry name" value="DUF190"/>
    <property type="match status" value="3"/>
</dbReference>
<dbReference type="InterPro" id="IPR015867">
    <property type="entry name" value="N-reg_PII/ATP_PRibTrfase_C"/>
</dbReference>
<proteinExistence type="inferred from homology"/>
<dbReference type="PANTHER" id="PTHR35983">
    <property type="entry name" value="UPF0166 PROTEIN TM_0021"/>
    <property type="match status" value="1"/>
</dbReference>
<dbReference type="Proteomes" id="UP000193622">
    <property type="component" value="Unassembled WGS sequence"/>
</dbReference>
<dbReference type="EMBL" id="LQPC01000002">
    <property type="protein sequence ID" value="ORV93180.1"/>
    <property type="molecule type" value="Genomic_DNA"/>
</dbReference>
<reference evidence="2 3" key="1">
    <citation type="submission" date="2016-01" db="EMBL/GenBank/DDBJ databases">
        <title>The new phylogeny of the genus Mycobacterium.</title>
        <authorList>
            <person name="Tarcisio F."/>
            <person name="Conor M."/>
            <person name="Antonella G."/>
            <person name="Elisabetta G."/>
            <person name="Giulia F.S."/>
            <person name="Sara T."/>
            <person name="Anna F."/>
            <person name="Clotilde B."/>
            <person name="Roberto B."/>
            <person name="Veronica D.S."/>
            <person name="Fabio R."/>
            <person name="Monica P."/>
            <person name="Olivier J."/>
            <person name="Enrico T."/>
            <person name="Nicola S."/>
        </authorList>
    </citation>
    <scope>NUCLEOTIDE SEQUENCE [LARGE SCALE GENOMIC DNA]</scope>
    <source>
        <strain evidence="2 3">DSM 45541</strain>
    </source>
</reference>
<comment type="similarity">
    <text evidence="1">Belongs to the UPF0166 family.</text>
</comment>
<dbReference type="PANTHER" id="PTHR35983:SF1">
    <property type="entry name" value="UPF0166 PROTEIN TM_0021"/>
    <property type="match status" value="1"/>
</dbReference>
<comment type="caution">
    <text evidence="2">The sequence shown here is derived from an EMBL/GenBank/DDBJ whole genome shotgun (WGS) entry which is preliminary data.</text>
</comment>
<dbReference type="SUPFAM" id="SSF54913">
    <property type="entry name" value="GlnB-like"/>
    <property type="match status" value="3"/>
</dbReference>
<dbReference type="InterPro" id="IPR011322">
    <property type="entry name" value="N-reg_PII-like_a/b"/>
</dbReference>
<evidence type="ECO:0000313" key="2">
    <source>
        <dbReference type="EMBL" id="ORV93180.1"/>
    </source>
</evidence>